<name>A0A0F9P7P4_9ZZZZ</name>
<reference evidence="1" key="1">
    <citation type="journal article" date="2015" name="Nature">
        <title>Complex archaea that bridge the gap between prokaryotes and eukaryotes.</title>
        <authorList>
            <person name="Spang A."/>
            <person name="Saw J.H."/>
            <person name="Jorgensen S.L."/>
            <person name="Zaremba-Niedzwiedzka K."/>
            <person name="Martijn J."/>
            <person name="Lind A.E."/>
            <person name="van Eijk R."/>
            <person name="Schleper C."/>
            <person name="Guy L."/>
            <person name="Ettema T.J."/>
        </authorList>
    </citation>
    <scope>NUCLEOTIDE SEQUENCE</scope>
</reference>
<organism evidence="1">
    <name type="scientific">marine sediment metagenome</name>
    <dbReference type="NCBI Taxonomy" id="412755"/>
    <lineage>
        <taxon>unclassified sequences</taxon>
        <taxon>metagenomes</taxon>
        <taxon>ecological metagenomes</taxon>
    </lineage>
</organism>
<dbReference type="EMBL" id="LAZR01006817">
    <property type="protein sequence ID" value="KKM89437.1"/>
    <property type="molecule type" value="Genomic_DNA"/>
</dbReference>
<gene>
    <name evidence="1" type="ORF">LCGC14_1248750</name>
</gene>
<dbReference type="AlphaFoldDB" id="A0A0F9P7P4"/>
<dbReference type="InterPro" id="IPR027417">
    <property type="entry name" value="P-loop_NTPase"/>
</dbReference>
<proteinExistence type="predicted"/>
<sequence>MPKTPTILNPVLEQCKEQLKKDTLSWGMLYCPKHFTIESPWFHTEVLDFCNSHRYLSVAAPRESSKSTLLTFLKPAHDIAEKRRHFIVLVMNTYAKAAGALSTIKSEFRNGQLLRQHYGITFEKDSEGDTIFKHPDGFRTRVLCKGHEQIGSVRGEKFGPNRPDLIIGDDLEDDTMVRSRERRENLRNEFDDALIPAGDKKTCQYIFIGTILHDDSLMAKLVSKEEYKEYRKLFYIALNDIDGEEISLWPEKWSVDDLKKIRKNKPSVFAKEYQNDPVSGAMRKFHKEDFRYWTIENLEAILFNDNRISAKYPLRECKAAISCDLAWEEKRESDFGVVVPAFLTPNSDLLIDDYICKKGMRPHEIEEILFSMEERLRSITKNTVPIGWEKAKLEKVMQYLLRQAMRRRNKYLMFKALQWDTDKIQRIVTRLEPRYAQHTIFHRRSMGELEHQLLRFPSGTHDDLPDALQGLVQLLQYPKTQRKIEETKEDEFNWWRNLTIKHKKPERKAFVFGQRGKRVELPAKVAFR</sequence>
<protein>
    <recommendedName>
        <fullName evidence="2">Terminase large subunit gp17-like C-terminal domain-containing protein</fullName>
    </recommendedName>
</protein>
<accession>A0A0F9P7P4</accession>
<comment type="caution">
    <text evidence="1">The sequence shown here is derived from an EMBL/GenBank/DDBJ whole genome shotgun (WGS) entry which is preliminary data.</text>
</comment>
<evidence type="ECO:0000313" key="1">
    <source>
        <dbReference type="EMBL" id="KKM89437.1"/>
    </source>
</evidence>
<dbReference type="Gene3D" id="3.40.50.300">
    <property type="entry name" value="P-loop containing nucleotide triphosphate hydrolases"/>
    <property type="match status" value="1"/>
</dbReference>
<evidence type="ECO:0008006" key="2">
    <source>
        <dbReference type="Google" id="ProtNLM"/>
    </source>
</evidence>